<keyword evidence="2" id="KW-0812">Transmembrane</keyword>
<proteinExistence type="inferred from homology"/>
<name>A0A437KW14_9FLAO</name>
<organism evidence="4 5">
    <name type="scientific">Flavobacterium sufflavum</name>
    <dbReference type="NCBI Taxonomy" id="1921138"/>
    <lineage>
        <taxon>Bacteria</taxon>
        <taxon>Pseudomonadati</taxon>
        <taxon>Bacteroidota</taxon>
        <taxon>Flavobacteriia</taxon>
        <taxon>Flavobacteriales</taxon>
        <taxon>Flavobacteriaceae</taxon>
        <taxon>Flavobacterium</taxon>
    </lineage>
</organism>
<dbReference type="EMBL" id="SACJ01000004">
    <property type="protein sequence ID" value="RVT76605.1"/>
    <property type="molecule type" value="Genomic_DNA"/>
</dbReference>
<dbReference type="InterPro" id="IPR001173">
    <property type="entry name" value="Glyco_trans_2-like"/>
</dbReference>
<dbReference type="GO" id="GO:0016740">
    <property type="term" value="F:transferase activity"/>
    <property type="evidence" value="ECO:0007669"/>
    <property type="project" value="UniProtKB-KW"/>
</dbReference>
<dbReference type="AlphaFoldDB" id="A0A437KW14"/>
<dbReference type="CDD" id="cd02511">
    <property type="entry name" value="Beta4Glucosyltransferase"/>
    <property type="match status" value="1"/>
</dbReference>
<evidence type="ECO:0000313" key="4">
    <source>
        <dbReference type="EMBL" id="RVT76605.1"/>
    </source>
</evidence>
<dbReference type="Gene3D" id="3.90.550.10">
    <property type="entry name" value="Spore Coat Polysaccharide Biosynthesis Protein SpsA, Chain A"/>
    <property type="match status" value="1"/>
</dbReference>
<comment type="similarity">
    <text evidence="1">Belongs to the glycosyltransferase 2 family. WaaE/KdtX subfamily.</text>
</comment>
<comment type="caution">
    <text evidence="4">The sequence shown here is derived from an EMBL/GenBank/DDBJ whole genome shotgun (WGS) entry which is preliminary data.</text>
</comment>
<sequence>MLKPKITALAITLNEEENVKRYIQSLSFADEIIFIDSFSSDKTVEIAKEAGVVVFQRTFDDFAKQKNFAIGQAKNDWIVFFDLDEVISPELSGEILKNLDSQNDFTAYSVKRNLYFFGKQIKFGGWQSDKVIRIFNKKFCKYDENFVLGNRLISSKTKLLKEKVKHLSYKSFDSYNTKLSFYGKLQAEYLYSKNQKPNFYHFIIKPNLYFFRQYLLRLGFLDGKEGFILAYIHTFAILKAYFLLWMKYRKLE</sequence>
<keyword evidence="5" id="KW-1185">Reference proteome</keyword>
<accession>A0A437KW14</accession>
<keyword evidence="4" id="KW-0808">Transferase</keyword>
<dbReference type="OrthoDB" id="9815923at2"/>
<feature type="transmembrane region" description="Helical" evidence="2">
    <location>
        <begin position="226"/>
        <end position="246"/>
    </location>
</feature>
<dbReference type="PANTHER" id="PTHR43630">
    <property type="entry name" value="POLY-BETA-1,6-N-ACETYL-D-GLUCOSAMINE SYNTHASE"/>
    <property type="match status" value="1"/>
</dbReference>
<reference evidence="4 5" key="1">
    <citation type="submission" date="2019-01" db="EMBL/GenBank/DDBJ databases">
        <authorList>
            <person name="Chen W.-M."/>
        </authorList>
    </citation>
    <scope>NUCLEOTIDE SEQUENCE [LARGE SCALE GENOMIC DNA]</scope>
    <source>
        <strain evidence="4 5">BBQ-12</strain>
    </source>
</reference>
<dbReference type="SUPFAM" id="SSF53448">
    <property type="entry name" value="Nucleotide-diphospho-sugar transferases"/>
    <property type="match status" value="1"/>
</dbReference>
<keyword evidence="2" id="KW-0472">Membrane</keyword>
<dbReference type="PANTHER" id="PTHR43630:SF2">
    <property type="entry name" value="GLYCOSYLTRANSFERASE"/>
    <property type="match status" value="1"/>
</dbReference>
<gene>
    <name evidence="4" type="ORF">EOD40_08870</name>
</gene>
<dbReference type="InterPro" id="IPR029044">
    <property type="entry name" value="Nucleotide-diphossugar_trans"/>
</dbReference>
<evidence type="ECO:0000256" key="1">
    <source>
        <dbReference type="ARBA" id="ARBA00038494"/>
    </source>
</evidence>
<feature type="domain" description="Glycosyltransferase 2-like" evidence="3">
    <location>
        <begin position="11"/>
        <end position="113"/>
    </location>
</feature>
<evidence type="ECO:0000313" key="5">
    <source>
        <dbReference type="Proteomes" id="UP000285211"/>
    </source>
</evidence>
<evidence type="ECO:0000256" key="2">
    <source>
        <dbReference type="SAM" id="Phobius"/>
    </source>
</evidence>
<keyword evidence="2" id="KW-1133">Transmembrane helix</keyword>
<dbReference type="Pfam" id="PF00535">
    <property type="entry name" value="Glycos_transf_2"/>
    <property type="match status" value="1"/>
</dbReference>
<evidence type="ECO:0000259" key="3">
    <source>
        <dbReference type="Pfam" id="PF00535"/>
    </source>
</evidence>
<dbReference type="Proteomes" id="UP000285211">
    <property type="component" value="Unassembled WGS sequence"/>
</dbReference>
<protein>
    <submittedName>
        <fullName evidence="4">Glycosyltransferase family 2 protein</fullName>
    </submittedName>
</protein>